<organism evidence="3 4">
    <name type="scientific">Pseudoalteromonas luteoviolacea</name>
    <dbReference type="NCBI Taxonomy" id="43657"/>
    <lineage>
        <taxon>Bacteria</taxon>
        <taxon>Pseudomonadati</taxon>
        <taxon>Pseudomonadota</taxon>
        <taxon>Gammaproteobacteria</taxon>
        <taxon>Alteromonadales</taxon>
        <taxon>Pseudoalteromonadaceae</taxon>
        <taxon>Pseudoalteromonas</taxon>
    </lineage>
</organism>
<evidence type="ECO:0000256" key="1">
    <source>
        <dbReference type="ARBA" id="ARBA00022741"/>
    </source>
</evidence>
<dbReference type="InterPro" id="IPR003607">
    <property type="entry name" value="HD/PDEase_dom"/>
</dbReference>
<evidence type="ECO:0000313" key="3">
    <source>
        <dbReference type="EMBL" id="OCQ20844.1"/>
    </source>
</evidence>
<keyword evidence="1" id="KW-0547">Nucleotide-binding</keyword>
<dbReference type="OrthoDB" id="9805698at2"/>
<dbReference type="Pfam" id="PF01966">
    <property type="entry name" value="HD"/>
    <property type="match status" value="1"/>
</dbReference>
<name>A0A1C0TPI8_9GAMM</name>
<dbReference type="Proteomes" id="UP000093366">
    <property type="component" value="Unassembled WGS sequence"/>
</dbReference>
<dbReference type="CDD" id="cd00077">
    <property type="entry name" value="HDc"/>
    <property type="match status" value="1"/>
</dbReference>
<dbReference type="InterPro" id="IPR050124">
    <property type="entry name" value="tRNA_CCA-adding_enzyme"/>
</dbReference>
<dbReference type="Gene3D" id="3.40.50.300">
    <property type="entry name" value="P-loop containing nucleotide triphosphate hydrolases"/>
    <property type="match status" value="1"/>
</dbReference>
<comment type="caution">
    <text evidence="3">The sequence shown here is derived from an EMBL/GenBank/DDBJ whole genome shotgun (WGS) entry which is preliminary data.</text>
</comment>
<proteinExistence type="predicted"/>
<dbReference type="PANTHER" id="PTHR47545">
    <property type="entry name" value="MULTIFUNCTIONAL CCA PROTEIN"/>
    <property type="match status" value="1"/>
</dbReference>
<feature type="domain" description="HD" evidence="2">
    <location>
        <begin position="70"/>
        <end position="144"/>
    </location>
</feature>
<protein>
    <recommendedName>
        <fullName evidence="2">HD domain-containing protein</fullName>
    </recommendedName>
</protein>
<dbReference type="InterPro" id="IPR006674">
    <property type="entry name" value="HD_domain"/>
</dbReference>
<dbReference type="PANTHER" id="PTHR47545:SF1">
    <property type="entry name" value="MULTIFUNCTIONAL CCA PROTEIN"/>
    <property type="match status" value="1"/>
</dbReference>
<dbReference type="RefSeq" id="WP_065791025.1">
    <property type="nucleotide sequence ID" value="NZ_MAUJ01000004.1"/>
</dbReference>
<dbReference type="SUPFAM" id="SSF109604">
    <property type="entry name" value="HD-domain/PDEase-like"/>
    <property type="match status" value="1"/>
</dbReference>
<dbReference type="Gene3D" id="1.10.3210.10">
    <property type="entry name" value="Hypothetical protein af1432"/>
    <property type="match status" value="1"/>
</dbReference>
<dbReference type="NCBIfam" id="TIGR00277">
    <property type="entry name" value="HDIG"/>
    <property type="match status" value="1"/>
</dbReference>
<dbReference type="AlphaFoldDB" id="A0A1C0TPI8"/>
<sequence>MSALEAWLNSLTQDHTPDFQECLDYLADYFPLLLQFEDTEQDPIWHAEGNVAIHTDMVLKALYTELNNEACHIKGVHRQALILGALLHDIAKPRSTRRKEIAGIERVVAPRHEEMGASYLATRLIALPLAYSVISTVMGLVGFHNQLKLLVIKNQSYGDYLHLALNANLELLYWLEVADMKGRTCDDLALQLGMLEEFKMFAQDYELWGLQDHATLTLLSKIQVKKVPSQQTYLSNLAISQLAHGQISTIEEAIAKNYDACQSYSHLYVMCGISGSGKSTWIKKHLAGFEVISLDGIRQELNGHQACQKNRGQVLQLAKKRLKQALAKKRNVVWDATNIRKDFRSIVCDLGRNYGALVTLVAFQLSDKSLRRNNQDRRFSVDNQVISEQIGKLQWPCFNEAHRFLLIGNKGVELARRGTFDSMS</sequence>
<dbReference type="SUPFAM" id="SSF52540">
    <property type="entry name" value="P-loop containing nucleoside triphosphate hydrolases"/>
    <property type="match status" value="1"/>
</dbReference>
<dbReference type="EMBL" id="MAUJ01000004">
    <property type="protein sequence ID" value="OCQ20844.1"/>
    <property type="molecule type" value="Genomic_DNA"/>
</dbReference>
<dbReference type="InterPro" id="IPR006675">
    <property type="entry name" value="HDIG_dom"/>
</dbReference>
<gene>
    <name evidence="3" type="ORF">A7985_13690</name>
</gene>
<evidence type="ECO:0000259" key="2">
    <source>
        <dbReference type="Pfam" id="PF01966"/>
    </source>
</evidence>
<evidence type="ECO:0000313" key="4">
    <source>
        <dbReference type="Proteomes" id="UP000093366"/>
    </source>
</evidence>
<dbReference type="Pfam" id="PF13671">
    <property type="entry name" value="AAA_33"/>
    <property type="match status" value="1"/>
</dbReference>
<reference evidence="4" key="1">
    <citation type="submission" date="2016-07" db="EMBL/GenBank/DDBJ databases">
        <authorList>
            <person name="Florea S."/>
            <person name="Webb J.S."/>
            <person name="Jaromczyk J."/>
            <person name="Schardl C.L."/>
        </authorList>
    </citation>
    <scope>NUCLEOTIDE SEQUENCE [LARGE SCALE GENOMIC DNA]</scope>
    <source>
        <strain evidence="4">IPB1</strain>
    </source>
</reference>
<accession>A0A1C0TPI8</accession>
<dbReference type="InterPro" id="IPR027417">
    <property type="entry name" value="P-loop_NTPase"/>
</dbReference>
<dbReference type="GO" id="GO:0000166">
    <property type="term" value="F:nucleotide binding"/>
    <property type="evidence" value="ECO:0007669"/>
    <property type="project" value="UniProtKB-KW"/>
</dbReference>